<name>A0A5C3Q9S5_9AGAR</name>
<keyword evidence="1" id="KW-1133">Transmembrane helix</keyword>
<reference evidence="2 3" key="1">
    <citation type="journal article" date="2019" name="Nat. Ecol. Evol.">
        <title>Megaphylogeny resolves global patterns of mushroom evolution.</title>
        <authorList>
            <person name="Varga T."/>
            <person name="Krizsan K."/>
            <person name="Foldi C."/>
            <person name="Dima B."/>
            <person name="Sanchez-Garcia M."/>
            <person name="Sanchez-Ramirez S."/>
            <person name="Szollosi G.J."/>
            <person name="Szarkandi J.G."/>
            <person name="Papp V."/>
            <person name="Albert L."/>
            <person name="Andreopoulos W."/>
            <person name="Angelini C."/>
            <person name="Antonin V."/>
            <person name="Barry K.W."/>
            <person name="Bougher N.L."/>
            <person name="Buchanan P."/>
            <person name="Buyck B."/>
            <person name="Bense V."/>
            <person name="Catcheside P."/>
            <person name="Chovatia M."/>
            <person name="Cooper J."/>
            <person name="Damon W."/>
            <person name="Desjardin D."/>
            <person name="Finy P."/>
            <person name="Geml J."/>
            <person name="Haridas S."/>
            <person name="Hughes K."/>
            <person name="Justo A."/>
            <person name="Karasinski D."/>
            <person name="Kautmanova I."/>
            <person name="Kiss B."/>
            <person name="Kocsube S."/>
            <person name="Kotiranta H."/>
            <person name="LaButti K.M."/>
            <person name="Lechner B.E."/>
            <person name="Liimatainen K."/>
            <person name="Lipzen A."/>
            <person name="Lukacs Z."/>
            <person name="Mihaltcheva S."/>
            <person name="Morgado L.N."/>
            <person name="Niskanen T."/>
            <person name="Noordeloos M.E."/>
            <person name="Ohm R.A."/>
            <person name="Ortiz-Santana B."/>
            <person name="Ovrebo C."/>
            <person name="Racz N."/>
            <person name="Riley R."/>
            <person name="Savchenko A."/>
            <person name="Shiryaev A."/>
            <person name="Soop K."/>
            <person name="Spirin V."/>
            <person name="Szebenyi C."/>
            <person name="Tomsovsky M."/>
            <person name="Tulloss R.E."/>
            <person name="Uehling J."/>
            <person name="Grigoriev I.V."/>
            <person name="Vagvolgyi C."/>
            <person name="Papp T."/>
            <person name="Martin F.M."/>
            <person name="Miettinen O."/>
            <person name="Hibbett D.S."/>
            <person name="Nagy L.G."/>
        </authorList>
    </citation>
    <scope>NUCLEOTIDE SEQUENCE [LARGE SCALE GENOMIC DNA]</scope>
    <source>
        <strain evidence="2 3">CBS 309.79</strain>
    </source>
</reference>
<protein>
    <submittedName>
        <fullName evidence="2">Uncharacterized protein</fullName>
    </submittedName>
</protein>
<dbReference type="AlphaFoldDB" id="A0A5C3Q9S5"/>
<feature type="transmembrane region" description="Helical" evidence="1">
    <location>
        <begin position="31"/>
        <end position="55"/>
    </location>
</feature>
<dbReference type="Proteomes" id="UP000305067">
    <property type="component" value="Unassembled WGS sequence"/>
</dbReference>
<dbReference type="EMBL" id="ML178837">
    <property type="protein sequence ID" value="TFK98752.1"/>
    <property type="molecule type" value="Genomic_DNA"/>
</dbReference>
<evidence type="ECO:0000313" key="3">
    <source>
        <dbReference type="Proteomes" id="UP000305067"/>
    </source>
</evidence>
<keyword evidence="3" id="KW-1185">Reference proteome</keyword>
<keyword evidence="1" id="KW-0472">Membrane</keyword>
<evidence type="ECO:0000313" key="2">
    <source>
        <dbReference type="EMBL" id="TFK98752.1"/>
    </source>
</evidence>
<organism evidence="2 3">
    <name type="scientific">Pterulicium gracile</name>
    <dbReference type="NCBI Taxonomy" id="1884261"/>
    <lineage>
        <taxon>Eukaryota</taxon>
        <taxon>Fungi</taxon>
        <taxon>Dikarya</taxon>
        <taxon>Basidiomycota</taxon>
        <taxon>Agaricomycotina</taxon>
        <taxon>Agaricomycetes</taxon>
        <taxon>Agaricomycetidae</taxon>
        <taxon>Agaricales</taxon>
        <taxon>Pleurotineae</taxon>
        <taxon>Pterulaceae</taxon>
        <taxon>Pterulicium</taxon>
    </lineage>
</organism>
<sequence length="169" mass="18561">MLLSDVLTLMPFAMLLRCPLRLPDVVDLADLVGTALLVLTESGLLYAIAQIVRLSLSLSISPSTPRFSALSIAITVFLSSSAILTAIYTHAAGDQTVSTIRFEQAQRGASTSDSDALESDWSLWQREVQNETRVATRASRQSLEARLPRTEWTPERMDVDSEKVMGHIV</sequence>
<accession>A0A5C3Q9S5</accession>
<feature type="transmembrane region" description="Helical" evidence="1">
    <location>
        <begin position="67"/>
        <end position="88"/>
    </location>
</feature>
<evidence type="ECO:0000256" key="1">
    <source>
        <dbReference type="SAM" id="Phobius"/>
    </source>
</evidence>
<keyword evidence="1" id="KW-0812">Transmembrane</keyword>
<proteinExistence type="predicted"/>
<gene>
    <name evidence="2" type="ORF">BDV98DRAFT_584639</name>
</gene>